<sequence>MTGPEAVLGLDPSLTRAGVAAIVRQNPDSIARPGMITHVGYSLREGVPWWRRSRRIITEAREINAIVGEIHGATPIVRAVIEGPAWASNLPSKFDRDGLWWALFSILDAKQIPVTVVNPVTRGKFITGRAPNGMKPGEHKKLVLSESQSTWFDDQHRIKNHDQADALGLAHMGALDLGWRLPSDTRRRHVENIALVEWEREWRAS</sequence>
<dbReference type="SUPFAM" id="SSF53098">
    <property type="entry name" value="Ribonuclease H-like"/>
    <property type="match status" value="1"/>
</dbReference>
<organism evidence="1 2">
    <name type="scientific">Mycobacteroides franklinii</name>
    <dbReference type="NCBI Taxonomy" id="948102"/>
    <lineage>
        <taxon>Bacteria</taxon>
        <taxon>Bacillati</taxon>
        <taxon>Actinomycetota</taxon>
        <taxon>Actinomycetes</taxon>
        <taxon>Mycobacteriales</taxon>
        <taxon>Mycobacteriaceae</taxon>
        <taxon>Mycobacteroides</taxon>
    </lineage>
</organism>
<evidence type="ECO:0000313" key="2">
    <source>
        <dbReference type="Proteomes" id="UP000295627"/>
    </source>
</evidence>
<dbReference type="EMBL" id="RXLR01000019">
    <property type="protein sequence ID" value="TDH18986.1"/>
    <property type="molecule type" value="Genomic_DNA"/>
</dbReference>
<name>A0A4R5P6C7_9MYCO</name>
<protein>
    <submittedName>
        <fullName evidence="1">Uncharacterized protein</fullName>
    </submittedName>
</protein>
<comment type="caution">
    <text evidence="1">The sequence shown here is derived from an EMBL/GenBank/DDBJ whole genome shotgun (WGS) entry which is preliminary data.</text>
</comment>
<reference evidence="1 2" key="1">
    <citation type="journal article" date="2019" name="Sci. Rep.">
        <title>Extended insight into the Mycobacterium chelonae-abscessus complex through whole genome sequencing of Mycobacterium salmoniphilum outbreak and Mycobacterium salmoniphilum-like strains.</title>
        <authorList>
            <person name="Behra P.R.K."/>
            <person name="Das S."/>
            <person name="Pettersson B.M.F."/>
            <person name="Shirreff L."/>
            <person name="DuCote T."/>
            <person name="Jacobsson K.G."/>
            <person name="Ennis D.G."/>
            <person name="Kirsebom L.A."/>
        </authorList>
    </citation>
    <scope>NUCLEOTIDE SEQUENCE [LARGE SCALE GENOMIC DNA]</scope>
    <source>
        <strain evidence="1 2">DSM 45524</strain>
    </source>
</reference>
<proteinExistence type="predicted"/>
<dbReference type="Gene3D" id="3.30.420.10">
    <property type="entry name" value="Ribonuclease H-like superfamily/Ribonuclease H"/>
    <property type="match status" value="1"/>
</dbReference>
<gene>
    <name evidence="1" type="ORF">EJ571_20605</name>
</gene>
<dbReference type="InterPro" id="IPR012337">
    <property type="entry name" value="RNaseH-like_sf"/>
</dbReference>
<dbReference type="RefSeq" id="WP_078332468.1">
    <property type="nucleotide sequence ID" value="NZ_MAFQ01000001.1"/>
</dbReference>
<dbReference type="Proteomes" id="UP000295627">
    <property type="component" value="Unassembled WGS sequence"/>
</dbReference>
<dbReference type="GO" id="GO:0003676">
    <property type="term" value="F:nucleic acid binding"/>
    <property type="evidence" value="ECO:0007669"/>
    <property type="project" value="InterPro"/>
</dbReference>
<dbReference type="AlphaFoldDB" id="A0A4R5P6C7"/>
<dbReference type="InterPro" id="IPR036397">
    <property type="entry name" value="RNaseH_sf"/>
</dbReference>
<evidence type="ECO:0000313" key="1">
    <source>
        <dbReference type="EMBL" id="TDH18986.1"/>
    </source>
</evidence>
<accession>A0A4R5P6C7</accession>